<sequence>MFLVPSGSHWVNRTSSGIHQRSNSETFRDVNEHLPSVALWEDLRQGSPSPVLQRYHPAPFSFSNKPEPDECLVPFDSGVLEQGCI</sequence>
<organism evidence="1 2">
    <name type="scientific">Ataeniobius toweri</name>
    <dbReference type="NCBI Taxonomy" id="208326"/>
    <lineage>
        <taxon>Eukaryota</taxon>
        <taxon>Metazoa</taxon>
        <taxon>Chordata</taxon>
        <taxon>Craniata</taxon>
        <taxon>Vertebrata</taxon>
        <taxon>Euteleostomi</taxon>
        <taxon>Actinopterygii</taxon>
        <taxon>Neopterygii</taxon>
        <taxon>Teleostei</taxon>
        <taxon>Neoteleostei</taxon>
        <taxon>Acanthomorphata</taxon>
        <taxon>Ovalentaria</taxon>
        <taxon>Atherinomorphae</taxon>
        <taxon>Cyprinodontiformes</taxon>
        <taxon>Goodeidae</taxon>
        <taxon>Ataeniobius</taxon>
    </lineage>
</organism>
<name>A0ABU7A4K9_9TELE</name>
<dbReference type="Proteomes" id="UP001345963">
    <property type="component" value="Unassembled WGS sequence"/>
</dbReference>
<reference evidence="1 2" key="1">
    <citation type="submission" date="2021-07" db="EMBL/GenBank/DDBJ databases">
        <authorList>
            <person name="Palmer J.M."/>
        </authorList>
    </citation>
    <scope>NUCLEOTIDE SEQUENCE [LARGE SCALE GENOMIC DNA]</scope>
    <source>
        <strain evidence="1 2">AT_MEX2019</strain>
        <tissue evidence="1">Muscle</tissue>
    </source>
</reference>
<comment type="caution">
    <text evidence="1">The sequence shown here is derived from an EMBL/GenBank/DDBJ whole genome shotgun (WGS) entry which is preliminary data.</text>
</comment>
<dbReference type="EMBL" id="JAHUTI010001105">
    <property type="protein sequence ID" value="MED6232693.1"/>
    <property type="molecule type" value="Genomic_DNA"/>
</dbReference>
<gene>
    <name evidence="1" type="ORF">ATANTOWER_001050</name>
</gene>
<accession>A0ABU7A4K9</accession>
<proteinExistence type="predicted"/>
<keyword evidence="2" id="KW-1185">Reference proteome</keyword>
<protein>
    <submittedName>
        <fullName evidence="1">Uncharacterized protein</fullName>
    </submittedName>
</protein>
<evidence type="ECO:0000313" key="2">
    <source>
        <dbReference type="Proteomes" id="UP001345963"/>
    </source>
</evidence>
<evidence type="ECO:0000313" key="1">
    <source>
        <dbReference type="EMBL" id="MED6232693.1"/>
    </source>
</evidence>